<accession>A0AAV4NXF5</accession>
<keyword evidence="3" id="KW-0695">RNA-directed DNA polymerase</keyword>
<protein>
    <submittedName>
        <fullName evidence="3">RNA-directed DNA polymerase from transposon BS</fullName>
    </submittedName>
</protein>
<dbReference type="InterPro" id="IPR005135">
    <property type="entry name" value="Endo/exonuclease/phosphatase"/>
</dbReference>
<dbReference type="EMBL" id="BPLR01021431">
    <property type="protein sequence ID" value="GIX89484.1"/>
    <property type="molecule type" value="Genomic_DNA"/>
</dbReference>
<name>A0AAV4NXF5_CAEEX</name>
<keyword evidence="4" id="KW-1185">Reference proteome</keyword>
<feature type="domain" description="Endonuclease/exonuclease/phosphatase" evidence="2">
    <location>
        <begin position="65"/>
        <end position="175"/>
    </location>
</feature>
<sequence length="454" mass="51431">MSLPSPAMLPHRGGEGAPGCDGRCTSGVFTPGRATQGGIDRINSPRKSLESQGITVLSRKHNNNINIFNLYHPPNNQKLDLDALERLFTNATVLLGDLNAKHTAWGCALANNRGQDLENLSNDKAFLFLNNGTHTYRSHSYNTTDALDLTTSSPDLFPYCSWKVVDYVGSDHYPILIELDYDVKAYGNNNIYWNFKKANWTLFEINLNEQLQKNPITEDLENEWFVFRHSIFTATEGAVPRGKHKKTRSAFINDSQDLQKLLAKREHLLPSHNLNDNTDARIELNKINAEIKREYCSIKQSNWQDLYALGNYYSEESKLALGRENKKTGRATRKLIRSCRVPASNELFNDPITSSELLYAIQQLDFKKSPGPDGIHGQFIVNLGSCATKRLLHIFNLSWKLGRLPRQWKTAIVVPIRKPNKDASCMGSYRPIALTCMTCKLMERIIRGELLFIS</sequence>
<dbReference type="Gene3D" id="3.60.10.10">
    <property type="entry name" value="Endonuclease/exonuclease/phosphatase"/>
    <property type="match status" value="1"/>
</dbReference>
<feature type="region of interest" description="Disordered" evidence="1">
    <location>
        <begin position="1"/>
        <end position="26"/>
    </location>
</feature>
<keyword evidence="3" id="KW-0548">Nucleotidyltransferase</keyword>
<evidence type="ECO:0000313" key="4">
    <source>
        <dbReference type="Proteomes" id="UP001054945"/>
    </source>
</evidence>
<keyword evidence="3" id="KW-0808">Transferase</keyword>
<dbReference type="PANTHER" id="PTHR36688:SF2">
    <property type="entry name" value="ENDONUCLEASE_EXONUCLEASE_PHOSPHATASE DOMAIN-CONTAINING PROTEIN"/>
    <property type="match status" value="1"/>
</dbReference>
<reference evidence="3 4" key="1">
    <citation type="submission" date="2021-06" db="EMBL/GenBank/DDBJ databases">
        <title>Caerostris extrusa draft genome.</title>
        <authorList>
            <person name="Kono N."/>
            <person name="Arakawa K."/>
        </authorList>
    </citation>
    <scope>NUCLEOTIDE SEQUENCE [LARGE SCALE GENOMIC DNA]</scope>
</reference>
<organism evidence="3 4">
    <name type="scientific">Caerostris extrusa</name>
    <name type="common">Bark spider</name>
    <name type="synonym">Caerostris bankana</name>
    <dbReference type="NCBI Taxonomy" id="172846"/>
    <lineage>
        <taxon>Eukaryota</taxon>
        <taxon>Metazoa</taxon>
        <taxon>Ecdysozoa</taxon>
        <taxon>Arthropoda</taxon>
        <taxon>Chelicerata</taxon>
        <taxon>Arachnida</taxon>
        <taxon>Araneae</taxon>
        <taxon>Araneomorphae</taxon>
        <taxon>Entelegynae</taxon>
        <taxon>Araneoidea</taxon>
        <taxon>Araneidae</taxon>
        <taxon>Caerostris</taxon>
    </lineage>
</organism>
<dbReference type="GO" id="GO:0003964">
    <property type="term" value="F:RNA-directed DNA polymerase activity"/>
    <property type="evidence" value="ECO:0007669"/>
    <property type="project" value="UniProtKB-KW"/>
</dbReference>
<dbReference type="Pfam" id="PF14529">
    <property type="entry name" value="Exo_endo_phos_2"/>
    <property type="match status" value="1"/>
</dbReference>
<dbReference type="PANTHER" id="PTHR36688">
    <property type="entry name" value="ENDO/EXONUCLEASE/PHOSPHATASE DOMAIN-CONTAINING PROTEIN"/>
    <property type="match status" value="1"/>
</dbReference>
<comment type="caution">
    <text evidence="3">The sequence shown here is derived from an EMBL/GenBank/DDBJ whole genome shotgun (WGS) entry which is preliminary data.</text>
</comment>
<dbReference type="SUPFAM" id="SSF56219">
    <property type="entry name" value="DNase I-like"/>
    <property type="match status" value="1"/>
</dbReference>
<dbReference type="InterPro" id="IPR036691">
    <property type="entry name" value="Endo/exonu/phosph_ase_sf"/>
</dbReference>
<evidence type="ECO:0000259" key="2">
    <source>
        <dbReference type="Pfam" id="PF14529"/>
    </source>
</evidence>
<proteinExistence type="predicted"/>
<gene>
    <name evidence="3" type="primary">RTase_483</name>
    <name evidence="3" type="ORF">CEXT_778961</name>
</gene>
<evidence type="ECO:0000313" key="3">
    <source>
        <dbReference type="EMBL" id="GIX89484.1"/>
    </source>
</evidence>
<dbReference type="Proteomes" id="UP001054945">
    <property type="component" value="Unassembled WGS sequence"/>
</dbReference>
<dbReference type="InterPro" id="IPR052560">
    <property type="entry name" value="RdDP_mobile_element"/>
</dbReference>
<evidence type="ECO:0000256" key="1">
    <source>
        <dbReference type="SAM" id="MobiDB-lite"/>
    </source>
</evidence>
<dbReference type="AlphaFoldDB" id="A0AAV4NXF5"/>